<organism evidence="1 2">
    <name type="scientific">Setaria digitata</name>
    <dbReference type="NCBI Taxonomy" id="48799"/>
    <lineage>
        <taxon>Eukaryota</taxon>
        <taxon>Metazoa</taxon>
        <taxon>Ecdysozoa</taxon>
        <taxon>Nematoda</taxon>
        <taxon>Chromadorea</taxon>
        <taxon>Rhabditida</taxon>
        <taxon>Spirurina</taxon>
        <taxon>Spiruromorpha</taxon>
        <taxon>Filarioidea</taxon>
        <taxon>Setariidae</taxon>
        <taxon>Setaria</taxon>
    </lineage>
</organism>
<proteinExistence type="predicted"/>
<evidence type="ECO:0000313" key="2">
    <source>
        <dbReference type="WBParaSite" id="sdigi.contig1.g7.t1"/>
    </source>
</evidence>
<name>A0A915PBE9_9BILA</name>
<sequence>MAIFLKPQLNCQTLRKVIYVGRVLAEIIQLARRETVIVIRRSQSASDKGAIHLDKNLTCSAHCALYFFAIRTMDRKERPSVLVIEINCQWQWDACSKR</sequence>
<keyword evidence="1" id="KW-1185">Reference proteome</keyword>
<reference evidence="2" key="1">
    <citation type="submission" date="2022-11" db="UniProtKB">
        <authorList>
            <consortium name="WormBaseParasite"/>
        </authorList>
    </citation>
    <scope>IDENTIFICATION</scope>
</reference>
<accession>A0A915PBE9</accession>
<dbReference type="Proteomes" id="UP000887581">
    <property type="component" value="Unplaced"/>
</dbReference>
<protein>
    <submittedName>
        <fullName evidence="2">Uncharacterized protein</fullName>
    </submittedName>
</protein>
<dbReference type="AlphaFoldDB" id="A0A915PBE9"/>
<dbReference type="WBParaSite" id="sdigi.contig1.g7.t1">
    <property type="protein sequence ID" value="sdigi.contig1.g7.t1"/>
    <property type="gene ID" value="sdigi.contig1.g7"/>
</dbReference>
<evidence type="ECO:0000313" key="1">
    <source>
        <dbReference type="Proteomes" id="UP000887581"/>
    </source>
</evidence>